<dbReference type="Ensembl" id="ENSCPIT00010006406.1">
    <property type="protein sequence ID" value="ENSCPIP00010005439.1"/>
    <property type="gene ID" value="ENSCPIG00010004200.1"/>
</dbReference>
<dbReference type="PANTHER" id="PTHR47118:SF1">
    <property type="entry name" value="CYTOTOXIC AND REGULATORY T-CELL MOLECULE"/>
    <property type="match status" value="1"/>
</dbReference>
<accession>A0A8C3L5L4</accession>
<dbReference type="SMART" id="SM00408">
    <property type="entry name" value="IGc2"/>
    <property type="match status" value="2"/>
</dbReference>
<dbReference type="GO" id="GO:0005102">
    <property type="term" value="F:signaling receptor binding"/>
    <property type="evidence" value="ECO:0007669"/>
    <property type="project" value="TreeGrafter"/>
</dbReference>
<keyword evidence="4" id="KW-0677">Repeat</keyword>
<feature type="compositionally biased region" description="Basic and acidic residues" evidence="9">
    <location>
        <begin position="419"/>
        <end position="431"/>
    </location>
</feature>
<evidence type="ECO:0000256" key="3">
    <source>
        <dbReference type="ARBA" id="ARBA00022729"/>
    </source>
</evidence>
<dbReference type="FunFam" id="2.60.40.10:FF:000013">
    <property type="entry name" value="cell adhesion molecule 1 isoform X1"/>
    <property type="match status" value="1"/>
</dbReference>
<evidence type="ECO:0000313" key="13">
    <source>
        <dbReference type="Proteomes" id="UP000694543"/>
    </source>
</evidence>
<feature type="region of interest" description="Disordered" evidence="9">
    <location>
        <begin position="238"/>
        <end position="285"/>
    </location>
</feature>
<dbReference type="InterPro" id="IPR003598">
    <property type="entry name" value="Ig_sub2"/>
</dbReference>
<dbReference type="PROSITE" id="PS50835">
    <property type="entry name" value="IG_LIKE"/>
    <property type="match status" value="2"/>
</dbReference>
<evidence type="ECO:0000256" key="7">
    <source>
        <dbReference type="ARBA" id="ARBA00023157"/>
    </source>
</evidence>
<keyword evidence="6 10" id="KW-0472">Membrane</keyword>
<evidence type="ECO:0000256" key="5">
    <source>
        <dbReference type="ARBA" id="ARBA00022989"/>
    </source>
</evidence>
<dbReference type="SUPFAM" id="SSF48726">
    <property type="entry name" value="Immunoglobulin"/>
    <property type="match status" value="2"/>
</dbReference>
<dbReference type="GO" id="GO:0005886">
    <property type="term" value="C:plasma membrane"/>
    <property type="evidence" value="ECO:0007669"/>
    <property type="project" value="TreeGrafter"/>
</dbReference>
<sequence length="431" mass="47620">MGVLFPLSVTGDFPGAGSETITLQEGEDLNLRCTLSGDGRATRQWLNPRGFTIFLDNHWGKDPRYKLTHYSEDELSIRLSNVTVHDEGIYKCFYYSTPFKSKMTTVEVLAAPSKPVLQVSRDTEGSVTLSCYTQGCKPQPQITWLLDNGIQLPGDTRHKLEADGKKWTTTSTLTVLAYGPNSTASCLVHHKALGGGKLTALFQFEDVARTVTKTTPVSTTLEVDTYISEYVQPTVTTAESDLNSNTDFSPSYPQHNGPGTTSAAAGELSGTSAHHIPNGTETAPNDTVTEQLFRTEASFPNENVTLTSTVTFEQDVKSEGMSKKKDFLLPLLVAVLIVSLLIIVVLFTWKLKKAHGVWKRENDTSDQTLESYKSRSNEESPGHEKNRQVVNQKSNMQYVTEGYVEETQKNPSEKNTTIPEERFACGKETDV</sequence>
<keyword evidence="2 10" id="KW-0812">Transmembrane</keyword>
<dbReference type="Proteomes" id="UP000694543">
    <property type="component" value="Unplaced"/>
</dbReference>
<keyword evidence="3" id="KW-0732">Signal</keyword>
<dbReference type="InterPro" id="IPR013106">
    <property type="entry name" value="Ig_V-set"/>
</dbReference>
<comment type="subcellular location">
    <subcellularLocation>
        <location evidence="1">Membrane</location>
        <topology evidence="1">Single-pass membrane protein</topology>
    </subcellularLocation>
</comment>
<feature type="domain" description="Ig-like" evidence="11">
    <location>
        <begin position="115"/>
        <end position="203"/>
    </location>
</feature>
<reference evidence="12" key="1">
    <citation type="submission" date="2025-08" db="UniProtKB">
        <authorList>
            <consortium name="Ensembl"/>
        </authorList>
    </citation>
    <scope>IDENTIFICATION</scope>
</reference>
<dbReference type="SMART" id="SM00409">
    <property type="entry name" value="IG"/>
    <property type="match status" value="1"/>
</dbReference>
<dbReference type="GO" id="GO:0002860">
    <property type="term" value="P:positive regulation of natural killer cell mediated cytotoxicity directed against tumor cell target"/>
    <property type="evidence" value="ECO:0007669"/>
    <property type="project" value="TreeGrafter"/>
</dbReference>
<protein>
    <submittedName>
        <fullName evidence="12">Cytotoxic and regulatory T cell molecule</fullName>
    </submittedName>
</protein>
<dbReference type="Pfam" id="PF08205">
    <property type="entry name" value="C2-set_2"/>
    <property type="match status" value="1"/>
</dbReference>
<keyword evidence="13" id="KW-1185">Reference proteome</keyword>
<feature type="compositionally biased region" description="Polar residues" evidence="9">
    <location>
        <begin position="238"/>
        <end position="263"/>
    </location>
</feature>
<evidence type="ECO:0000256" key="4">
    <source>
        <dbReference type="ARBA" id="ARBA00022737"/>
    </source>
</evidence>
<feature type="region of interest" description="Disordered" evidence="9">
    <location>
        <begin position="360"/>
        <end position="431"/>
    </location>
</feature>
<evidence type="ECO:0000256" key="8">
    <source>
        <dbReference type="ARBA" id="ARBA00023319"/>
    </source>
</evidence>
<feature type="compositionally biased region" description="Polar residues" evidence="9">
    <location>
        <begin position="388"/>
        <end position="398"/>
    </location>
</feature>
<evidence type="ECO:0000256" key="1">
    <source>
        <dbReference type="ARBA" id="ARBA00004167"/>
    </source>
</evidence>
<dbReference type="Pfam" id="PF07686">
    <property type="entry name" value="V-set"/>
    <property type="match status" value="1"/>
</dbReference>
<dbReference type="GO" id="GO:0008037">
    <property type="term" value="P:cell recognition"/>
    <property type="evidence" value="ECO:0007669"/>
    <property type="project" value="TreeGrafter"/>
</dbReference>
<dbReference type="GO" id="GO:0002355">
    <property type="term" value="P:detection of tumor cell"/>
    <property type="evidence" value="ECO:0007669"/>
    <property type="project" value="TreeGrafter"/>
</dbReference>
<reference evidence="12" key="2">
    <citation type="submission" date="2025-09" db="UniProtKB">
        <authorList>
            <consortium name="Ensembl"/>
        </authorList>
    </citation>
    <scope>IDENTIFICATION</scope>
</reference>
<dbReference type="InterPro" id="IPR053096">
    <property type="entry name" value="CRTAM"/>
</dbReference>
<organism evidence="12 13">
    <name type="scientific">Chrysolophus pictus</name>
    <name type="common">Golden pheasant</name>
    <name type="synonym">Phasianus pictus</name>
    <dbReference type="NCBI Taxonomy" id="9089"/>
    <lineage>
        <taxon>Eukaryota</taxon>
        <taxon>Metazoa</taxon>
        <taxon>Chordata</taxon>
        <taxon>Craniata</taxon>
        <taxon>Vertebrata</taxon>
        <taxon>Euteleostomi</taxon>
        <taxon>Archelosauria</taxon>
        <taxon>Archosauria</taxon>
        <taxon>Dinosauria</taxon>
        <taxon>Saurischia</taxon>
        <taxon>Theropoda</taxon>
        <taxon>Coelurosauria</taxon>
        <taxon>Aves</taxon>
        <taxon>Neognathae</taxon>
        <taxon>Galloanserae</taxon>
        <taxon>Galliformes</taxon>
        <taxon>Phasianidae</taxon>
        <taxon>Phasianinae</taxon>
        <taxon>Chrysolophus</taxon>
    </lineage>
</organism>
<proteinExistence type="predicted"/>
<evidence type="ECO:0000256" key="6">
    <source>
        <dbReference type="ARBA" id="ARBA00023136"/>
    </source>
</evidence>
<dbReference type="InterPro" id="IPR013783">
    <property type="entry name" value="Ig-like_fold"/>
</dbReference>
<dbReference type="InterPro" id="IPR007110">
    <property type="entry name" value="Ig-like_dom"/>
</dbReference>
<dbReference type="InterPro" id="IPR036179">
    <property type="entry name" value="Ig-like_dom_sf"/>
</dbReference>
<dbReference type="Gene3D" id="2.60.40.10">
    <property type="entry name" value="Immunoglobulins"/>
    <property type="match status" value="2"/>
</dbReference>
<evidence type="ECO:0000259" key="11">
    <source>
        <dbReference type="PROSITE" id="PS50835"/>
    </source>
</evidence>
<evidence type="ECO:0000313" key="12">
    <source>
        <dbReference type="Ensembl" id="ENSCPIP00010005439.1"/>
    </source>
</evidence>
<dbReference type="InterPro" id="IPR013162">
    <property type="entry name" value="CD80_C2-set"/>
</dbReference>
<dbReference type="InterPro" id="IPR003599">
    <property type="entry name" value="Ig_sub"/>
</dbReference>
<dbReference type="AlphaFoldDB" id="A0A8C3L5L4"/>
<evidence type="ECO:0000256" key="2">
    <source>
        <dbReference type="ARBA" id="ARBA00022692"/>
    </source>
</evidence>
<keyword evidence="8" id="KW-0393">Immunoglobulin domain</keyword>
<evidence type="ECO:0000256" key="9">
    <source>
        <dbReference type="SAM" id="MobiDB-lite"/>
    </source>
</evidence>
<dbReference type="PANTHER" id="PTHR47118">
    <property type="entry name" value="CYTOTOXIC AND REGULATORY T-CELL MOLECULE"/>
    <property type="match status" value="1"/>
</dbReference>
<feature type="domain" description="Ig-like" evidence="11">
    <location>
        <begin position="6"/>
        <end position="92"/>
    </location>
</feature>
<feature type="compositionally biased region" description="Basic and acidic residues" evidence="9">
    <location>
        <begin position="372"/>
        <end position="387"/>
    </location>
</feature>
<feature type="transmembrane region" description="Helical" evidence="10">
    <location>
        <begin position="327"/>
        <end position="349"/>
    </location>
</feature>
<name>A0A8C3L5L4_CHRPC</name>
<evidence type="ECO:0000256" key="10">
    <source>
        <dbReference type="SAM" id="Phobius"/>
    </source>
</evidence>
<keyword evidence="5 10" id="KW-1133">Transmembrane helix</keyword>
<keyword evidence="7" id="KW-1015">Disulfide bond</keyword>